<accession>A0A1H5VPJ5</accession>
<dbReference type="EMBL" id="FNVT01000001">
    <property type="protein sequence ID" value="SEF89164.1"/>
    <property type="molecule type" value="Genomic_DNA"/>
</dbReference>
<reference evidence="1 2" key="1">
    <citation type="submission" date="2016-10" db="EMBL/GenBank/DDBJ databases">
        <authorList>
            <person name="de Groot N.N."/>
        </authorList>
    </citation>
    <scope>NUCLEOTIDE SEQUENCE [LARGE SCALE GENOMIC DNA]</scope>
    <source>
        <strain evidence="1 2">CGMCC 4.7037</strain>
    </source>
</reference>
<dbReference type="Gene3D" id="3.40.1660.10">
    <property type="entry name" value="EreA-like (biosynthetic domain)"/>
    <property type="match status" value="1"/>
</dbReference>
<dbReference type="Proteomes" id="UP000236732">
    <property type="component" value="Unassembled WGS sequence"/>
</dbReference>
<proteinExistence type="predicted"/>
<dbReference type="PANTHER" id="PTHR31299">
    <property type="entry name" value="ESTERASE, PUTATIVE (AFU_ORTHOLOGUE AFUA_1G05850)-RELATED"/>
    <property type="match status" value="1"/>
</dbReference>
<keyword evidence="2" id="KW-1185">Reference proteome</keyword>
<dbReference type="InterPro" id="IPR052036">
    <property type="entry name" value="Hydrolase/PRTase-associated"/>
</dbReference>
<dbReference type="PANTHER" id="PTHR31299:SF0">
    <property type="entry name" value="ESTERASE, PUTATIVE (AFU_ORTHOLOGUE AFUA_1G05850)-RELATED"/>
    <property type="match status" value="1"/>
</dbReference>
<dbReference type="GO" id="GO:0046677">
    <property type="term" value="P:response to antibiotic"/>
    <property type="evidence" value="ECO:0007669"/>
    <property type="project" value="InterPro"/>
</dbReference>
<protein>
    <submittedName>
        <fullName evidence="1">Erythromycin esterase</fullName>
    </submittedName>
</protein>
<dbReference type="Gene3D" id="3.30.1870.10">
    <property type="entry name" value="EreA-like, domain 2"/>
    <property type="match status" value="1"/>
</dbReference>
<dbReference type="Gene3D" id="1.20.1440.30">
    <property type="entry name" value="Biosynthetic Protein domain"/>
    <property type="match status" value="1"/>
</dbReference>
<gene>
    <name evidence="1" type="ORF">SAMN05444920_101945</name>
</gene>
<name>A0A1H5VPJ5_9ACTN</name>
<sequence>MNGLSGGAIHPLATLDPAAPPDDLDWLDAAIGDARVVAIGESAHYNRESYLLRHRLLRHLAERHGFGAYAMESGFVEGWLADGYVRGGDERPGHVAANGLTSLMGLWQEMGDHLAWMRRHGGVRFYGIDLPGSVMSPLPGLDAVTAYLAEADPGFEVDPALRETASAYAAPSAFSAPEALAAYGQLAGKDALTAGLADLLARMTATRLDQVRRTSADTYERALHTLRLTIALDAALRAMARGAADGTHFHIREAAIADTVEWILRREDRVVLAAHNGHVMRHPVTMPGLPPSATMGMRLADGLGTGYLVIGTTTGAGHTLNLEPDFRTGRLFTEMGAPEPGTLDALMTASNAAQTGQAGHSSQAGHAAPFAIDLRHLSPADAEAVKAVSLQRFGGFSSEVRPLDAYDLVVHLPHVTPAHPDPAALACAPAEVREAFAAFTGGS</sequence>
<evidence type="ECO:0000313" key="1">
    <source>
        <dbReference type="EMBL" id="SEF89164.1"/>
    </source>
</evidence>
<dbReference type="SUPFAM" id="SSF159501">
    <property type="entry name" value="EreA/ChaN-like"/>
    <property type="match status" value="1"/>
</dbReference>
<evidence type="ECO:0000313" key="2">
    <source>
        <dbReference type="Proteomes" id="UP000236732"/>
    </source>
</evidence>
<dbReference type="AlphaFoldDB" id="A0A1H5VPJ5"/>
<dbReference type="RefSeq" id="WP_200823739.1">
    <property type="nucleotide sequence ID" value="NZ_FNVT01000001.1"/>
</dbReference>
<organism evidence="1 2">
    <name type="scientific">Nonomuraea solani</name>
    <dbReference type="NCBI Taxonomy" id="1144553"/>
    <lineage>
        <taxon>Bacteria</taxon>
        <taxon>Bacillati</taxon>
        <taxon>Actinomycetota</taxon>
        <taxon>Actinomycetes</taxon>
        <taxon>Streptosporangiales</taxon>
        <taxon>Streptosporangiaceae</taxon>
        <taxon>Nonomuraea</taxon>
    </lineage>
</organism>
<dbReference type="CDD" id="cd14728">
    <property type="entry name" value="Ere-like"/>
    <property type="match status" value="1"/>
</dbReference>
<dbReference type="InterPro" id="IPR007815">
    <property type="entry name" value="Emycin_Estase"/>
</dbReference>
<dbReference type="Pfam" id="PF05139">
    <property type="entry name" value="Erythro_esteras"/>
    <property type="match status" value="1"/>
</dbReference>